<gene>
    <name evidence="1" type="ORF">PXK24_15595</name>
</gene>
<proteinExistence type="predicted"/>
<dbReference type="EMBL" id="JARCJK010000008">
    <property type="protein sequence ID" value="MDE4167118.1"/>
    <property type="molecule type" value="Genomic_DNA"/>
</dbReference>
<accession>A0ABD4XC75</accession>
<reference evidence="1 2" key="1">
    <citation type="submission" date="2023-02" db="EMBL/GenBank/DDBJ databases">
        <title>Population genomics of bacteria associated with diatom.</title>
        <authorList>
            <person name="Xie J."/>
            <person name="Wang H."/>
        </authorList>
    </citation>
    <scope>NUCLEOTIDE SEQUENCE [LARGE SCALE GENOMIC DNA]</scope>
    <source>
        <strain evidence="1 2">PT47_8</strain>
    </source>
</reference>
<protein>
    <submittedName>
        <fullName evidence="1">Type VI secretion system accessory protein TagJ</fullName>
    </submittedName>
</protein>
<sequence length="275" mass="30371">MTPEEYLKSGDPGKALTALQDKVRADPSNAKLRIFLFQLLCILGDWKRAIAQLKLSAELDPGATLMAQTYREAIICEVYREKVFQGEKAPMIFGEPQDWLAHLIEAQKLLAQGKHDESAALRAKAFDAAPATPGEADGKVFDWIADADMRLGPVLEVIINGRYFWMPFSQIRSLELDEPADLRDRVWMAGTITLVNGGELVALVPTRYPESTEADPEAMMARATDWQDIGANTYIGIGQRLLTIGDQDIAIMDLRSLRLHGAEDTDEPQGGLTDG</sequence>
<comment type="caution">
    <text evidence="1">The sequence shown here is derived from an EMBL/GenBank/DDBJ whole genome shotgun (WGS) entry which is preliminary data.</text>
</comment>
<organism evidence="1 2">
    <name type="scientific">Phaeobacter gallaeciensis</name>
    <dbReference type="NCBI Taxonomy" id="60890"/>
    <lineage>
        <taxon>Bacteria</taxon>
        <taxon>Pseudomonadati</taxon>
        <taxon>Pseudomonadota</taxon>
        <taxon>Alphaproteobacteria</taxon>
        <taxon>Rhodobacterales</taxon>
        <taxon>Roseobacteraceae</taxon>
        <taxon>Phaeobacter</taxon>
    </lineage>
</organism>
<evidence type="ECO:0000313" key="2">
    <source>
        <dbReference type="Proteomes" id="UP001218364"/>
    </source>
</evidence>
<dbReference type="AlphaFoldDB" id="A0ABD4XC75"/>
<dbReference type="PIRSF" id="PIRSF029288">
    <property type="entry name" value="SciE_ImpE"/>
    <property type="match status" value="1"/>
</dbReference>
<dbReference type="Pfam" id="PF07024">
    <property type="entry name" value="ImpE"/>
    <property type="match status" value="1"/>
</dbReference>
<dbReference type="InterPro" id="IPR011990">
    <property type="entry name" value="TPR-like_helical_dom_sf"/>
</dbReference>
<dbReference type="Gene3D" id="1.25.40.10">
    <property type="entry name" value="Tetratricopeptide repeat domain"/>
    <property type="match status" value="1"/>
</dbReference>
<dbReference type="Pfam" id="PF14559">
    <property type="entry name" value="TPR_19"/>
    <property type="match status" value="1"/>
</dbReference>
<dbReference type="InterPro" id="IPR009211">
    <property type="entry name" value="TagJ"/>
</dbReference>
<name>A0ABD4XC75_9RHOB</name>
<dbReference type="SUPFAM" id="SSF144059">
    <property type="entry name" value="ImpE-like"/>
    <property type="match status" value="1"/>
</dbReference>
<evidence type="ECO:0000313" key="1">
    <source>
        <dbReference type="EMBL" id="MDE4167118.1"/>
    </source>
</evidence>
<dbReference type="RefSeq" id="WP_274834719.1">
    <property type="nucleotide sequence ID" value="NZ_JARCIX010000016.1"/>
</dbReference>
<dbReference type="Proteomes" id="UP001218364">
    <property type="component" value="Unassembled WGS sequence"/>
</dbReference>